<dbReference type="OrthoDB" id="8722946at2"/>
<dbReference type="PROSITE" id="PS00383">
    <property type="entry name" value="TYR_PHOSPHATASE_1"/>
    <property type="match status" value="1"/>
</dbReference>
<dbReference type="Gene3D" id="3.90.190.10">
    <property type="entry name" value="Protein tyrosine phosphatase superfamily"/>
    <property type="match status" value="1"/>
</dbReference>
<organism evidence="1 2">
    <name type="scientific">Labilithrix luteola</name>
    <dbReference type="NCBI Taxonomy" id="1391654"/>
    <lineage>
        <taxon>Bacteria</taxon>
        <taxon>Pseudomonadati</taxon>
        <taxon>Myxococcota</taxon>
        <taxon>Polyangia</taxon>
        <taxon>Polyangiales</taxon>
        <taxon>Labilitrichaceae</taxon>
        <taxon>Labilithrix</taxon>
    </lineage>
</organism>
<gene>
    <name evidence="1" type="ORF">AKJ09_07056</name>
</gene>
<dbReference type="Proteomes" id="UP000064967">
    <property type="component" value="Chromosome"/>
</dbReference>
<dbReference type="SUPFAM" id="SSF52799">
    <property type="entry name" value="(Phosphotyrosine protein) phosphatases II"/>
    <property type="match status" value="1"/>
</dbReference>
<reference evidence="1 2" key="1">
    <citation type="submission" date="2015-08" db="EMBL/GenBank/DDBJ databases">
        <authorList>
            <person name="Babu N.S."/>
            <person name="Beckwith C.J."/>
            <person name="Beseler K.G."/>
            <person name="Brison A."/>
            <person name="Carone J.V."/>
            <person name="Caskin T.P."/>
            <person name="Diamond M."/>
            <person name="Durham M.E."/>
            <person name="Foxe J.M."/>
            <person name="Go M."/>
            <person name="Henderson B.A."/>
            <person name="Jones I.B."/>
            <person name="McGettigan J.A."/>
            <person name="Micheletti S.J."/>
            <person name="Nasrallah M.E."/>
            <person name="Ortiz D."/>
            <person name="Piller C.R."/>
            <person name="Privatt S.R."/>
            <person name="Schneider S.L."/>
            <person name="Sharp S."/>
            <person name="Smith T.C."/>
            <person name="Stanton J.D."/>
            <person name="Ullery H.E."/>
            <person name="Wilson R.J."/>
            <person name="Serrano M.G."/>
            <person name="Buck G."/>
            <person name="Lee V."/>
            <person name="Wang Y."/>
            <person name="Carvalho R."/>
            <person name="Voegtly L."/>
            <person name="Shi R."/>
            <person name="Duckworth R."/>
            <person name="Johnson A."/>
            <person name="Loviza R."/>
            <person name="Walstead R."/>
            <person name="Shah Z."/>
            <person name="Kiflezghi M."/>
            <person name="Wade K."/>
            <person name="Ball S.L."/>
            <person name="Bradley K.W."/>
            <person name="Asai D.J."/>
            <person name="Bowman C.A."/>
            <person name="Russell D.A."/>
            <person name="Pope W.H."/>
            <person name="Jacobs-Sera D."/>
            <person name="Hendrix R.W."/>
            <person name="Hatfull G.F."/>
        </authorList>
    </citation>
    <scope>NUCLEOTIDE SEQUENCE [LARGE SCALE GENOMIC DNA]</scope>
    <source>
        <strain evidence="1 2">DSM 27648</strain>
    </source>
</reference>
<dbReference type="AlphaFoldDB" id="A0A0K1Q3R5"/>
<evidence type="ECO:0000313" key="2">
    <source>
        <dbReference type="Proteomes" id="UP000064967"/>
    </source>
</evidence>
<evidence type="ECO:0000313" key="1">
    <source>
        <dbReference type="EMBL" id="AKV00393.1"/>
    </source>
</evidence>
<dbReference type="InterPro" id="IPR029021">
    <property type="entry name" value="Prot-tyrosine_phosphatase-like"/>
</dbReference>
<dbReference type="InterPro" id="IPR016130">
    <property type="entry name" value="Tyr_Pase_AS"/>
</dbReference>
<protein>
    <recommendedName>
        <fullName evidence="3">Tyrosine specific protein phosphatases domain-containing protein</fullName>
    </recommendedName>
</protein>
<accession>A0A0K1Q3R5</accession>
<proteinExistence type="predicted"/>
<dbReference type="RefSeq" id="WP_146651693.1">
    <property type="nucleotide sequence ID" value="NZ_CP012333.1"/>
</dbReference>
<sequence length="143" mass="16043">MQFYVYSRYGFEATRPHEVPHVVISITSSLDDQARIRANEQCRGVLRLAFADAEVASEIIPEDALFTPEHARRIWDFVVAHRDEIERIIVHCDAGMSRSPAVAAALARALNGDDAEFFGGRYVPNPRVYRLVLECATAQASRP</sequence>
<keyword evidence="2" id="KW-1185">Reference proteome</keyword>
<dbReference type="KEGG" id="llu:AKJ09_07056"/>
<evidence type="ECO:0008006" key="3">
    <source>
        <dbReference type="Google" id="ProtNLM"/>
    </source>
</evidence>
<dbReference type="EMBL" id="CP012333">
    <property type="protein sequence ID" value="AKV00393.1"/>
    <property type="molecule type" value="Genomic_DNA"/>
</dbReference>
<dbReference type="STRING" id="1391654.AKJ09_07056"/>
<name>A0A0K1Q3R5_9BACT</name>